<accession>A0ABQ3LUP8</accession>
<evidence type="ECO:0000313" key="5">
    <source>
        <dbReference type="Proteomes" id="UP000652430"/>
    </source>
</evidence>
<dbReference type="NCBIfam" id="NF040974">
    <property type="entry name" value="RepABC_RepC"/>
    <property type="match status" value="1"/>
</dbReference>
<reference evidence="5" key="1">
    <citation type="journal article" date="2019" name="Int. J. Syst. Evol. Microbiol.">
        <title>The Global Catalogue of Microorganisms (GCM) 10K type strain sequencing project: providing services to taxonomists for standard genome sequencing and annotation.</title>
        <authorList>
            <consortium name="The Broad Institute Genomics Platform"/>
            <consortium name="The Broad Institute Genome Sequencing Center for Infectious Disease"/>
            <person name="Wu L."/>
            <person name="Ma J."/>
        </authorList>
    </citation>
    <scope>NUCLEOTIDE SEQUENCE [LARGE SCALE GENOMIC DNA]</scope>
    <source>
        <strain evidence="5">CGMCC 1.8957</strain>
    </source>
</reference>
<dbReference type="EMBL" id="BNAQ01000010">
    <property type="protein sequence ID" value="GHH25750.1"/>
    <property type="molecule type" value="Genomic_DNA"/>
</dbReference>
<dbReference type="RefSeq" id="WP_189677707.1">
    <property type="nucleotide sequence ID" value="NZ_BNAQ01000010.1"/>
</dbReference>
<dbReference type="InterPro" id="IPR005090">
    <property type="entry name" value="RepC_N"/>
</dbReference>
<evidence type="ECO:0000259" key="2">
    <source>
        <dbReference type="Pfam" id="PF03428"/>
    </source>
</evidence>
<evidence type="ECO:0008006" key="6">
    <source>
        <dbReference type="Google" id="ProtNLM"/>
    </source>
</evidence>
<dbReference type="InterPro" id="IPR047611">
    <property type="entry name" value="RepABC_RepC"/>
</dbReference>
<keyword evidence="5" id="KW-1185">Reference proteome</keyword>
<dbReference type="Proteomes" id="UP000652430">
    <property type="component" value="Unassembled WGS sequence"/>
</dbReference>
<evidence type="ECO:0000259" key="3">
    <source>
        <dbReference type="Pfam" id="PF11800"/>
    </source>
</evidence>
<protein>
    <recommendedName>
        <fullName evidence="6">Replication protein C</fullName>
    </recommendedName>
</protein>
<dbReference type="Pfam" id="PF03428">
    <property type="entry name" value="RP-C"/>
    <property type="match status" value="1"/>
</dbReference>
<feature type="compositionally biased region" description="Polar residues" evidence="1">
    <location>
        <begin position="267"/>
        <end position="282"/>
    </location>
</feature>
<organism evidence="4 5">
    <name type="scientific">Sphingomonas glacialis</name>
    <dbReference type="NCBI Taxonomy" id="658225"/>
    <lineage>
        <taxon>Bacteria</taxon>
        <taxon>Pseudomonadati</taxon>
        <taxon>Pseudomonadota</taxon>
        <taxon>Alphaproteobacteria</taxon>
        <taxon>Sphingomonadales</taxon>
        <taxon>Sphingomonadaceae</taxon>
        <taxon>Sphingomonas</taxon>
    </lineage>
</organism>
<gene>
    <name evidence="4" type="ORF">GCM10008023_39490</name>
</gene>
<evidence type="ECO:0000256" key="1">
    <source>
        <dbReference type="SAM" id="MobiDB-lite"/>
    </source>
</evidence>
<dbReference type="InterPro" id="IPR021760">
    <property type="entry name" value="RepC_C"/>
</dbReference>
<name>A0ABQ3LUP8_9SPHN</name>
<sequence>MTYAYHPGAGFRRFDNAAASADQLAQAFRGLPEGSGPGHALAAFKRAAAYLAIPPSVVQLVDVLFAWTKPEDWRSASTPVVWPRNDKLARKLGLKVRQVQNLLDRAIALRLISHKDSPNGHRGGVRAPDGTIKWAYGIVLSPIGTRLEEFKAIAARGAREDDEIDALKRRLTAARRRTASLAQAALDGMVVGTGAEEELALAQSAARQMRNVRDISLLTGCVEQIEQRGRDLEGKVAAFLLEREALNHSAESNDIAPMGVNECIHSTTTTQPQTAKAVTSSRLAEKGSGNYDVRSAVPQSEVEEDLEKHGVDPDFIESVTPELCGSLGLGRRGWGELVQLAEQLADQNHIHRHAWHEACRIMGQRGAAASVIATVRKYQAGEVERPGAYLRGMSGRAAKGELNLGRTFHGLKDLRQAGAMRTMQAGGDPRSVGDIARRAMSQFVLSGRSS</sequence>
<evidence type="ECO:0000313" key="4">
    <source>
        <dbReference type="EMBL" id="GHH25750.1"/>
    </source>
</evidence>
<feature type="domain" description="Plasmid replication protein C N-terminal" evidence="2">
    <location>
        <begin position="12"/>
        <end position="185"/>
    </location>
</feature>
<feature type="domain" description="Plasmid replication protein C C-terminal" evidence="3">
    <location>
        <begin position="331"/>
        <end position="411"/>
    </location>
</feature>
<proteinExistence type="predicted"/>
<feature type="region of interest" description="Disordered" evidence="1">
    <location>
        <begin position="267"/>
        <end position="304"/>
    </location>
</feature>
<comment type="caution">
    <text evidence="4">The sequence shown here is derived from an EMBL/GenBank/DDBJ whole genome shotgun (WGS) entry which is preliminary data.</text>
</comment>
<dbReference type="Pfam" id="PF11800">
    <property type="entry name" value="RP-C_C"/>
    <property type="match status" value="1"/>
</dbReference>